<proteinExistence type="predicted"/>
<evidence type="ECO:0000256" key="1">
    <source>
        <dbReference type="SAM" id="MobiDB-lite"/>
    </source>
</evidence>
<feature type="region of interest" description="Disordered" evidence="1">
    <location>
        <begin position="36"/>
        <end position="92"/>
    </location>
</feature>
<feature type="compositionally biased region" description="Basic and acidic residues" evidence="1">
    <location>
        <begin position="119"/>
        <end position="132"/>
    </location>
</feature>
<accession>A0A212BZ46</accession>
<comment type="caution">
    <text evidence="2">The sequence shown here is derived from an EMBL/GenBank/DDBJ whole genome shotgun (WGS) entry which is preliminary data.</text>
</comment>
<gene>
    <name evidence="2" type="ORF">Celaphus_00019615</name>
</gene>
<organism evidence="2 3">
    <name type="scientific">Cervus elaphus hippelaphus</name>
    <name type="common">European red deer</name>
    <dbReference type="NCBI Taxonomy" id="46360"/>
    <lineage>
        <taxon>Eukaryota</taxon>
        <taxon>Metazoa</taxon>
        <taxon>Chordata</taxon>
        <taxon>Craniata</taxon>
        <taxon>Vertebrata</taxon>
        <taxon>Euteleostomi</taxon>
        <taxon>Mammalia</taxon>
        <taxon>Eutheria</taxon>
        <taxon>Laurasiatheria</taxon>
        <taxon>Artiodactyla</taxon>
        <taxon>Ruminantia</taxon>
        <taxon>Pecora</taxon>
        <taxon>Cervidae</taxon>
        <taxon>Cervinae</taxon>
        <taxon>Cervus</taxon>
    </lineage>
</organism>
<evidence type="ECO:0000313" key="2">
    <source>
        <dbReference type="EMBL" id="OWJ99022.1"/>
    </source>
</evidence>
<evidence type="ECO:0000313" key="3">
    <source>
        <dbReference type="Proteomes" id="UP000242450"/>
    </source>
</evidence>
<keyword evidence="3" id="KW-1185">Reference proteome</keyword>
<dbReference type="EMBL" id="MKHE01000035">
    <property type="protein sequence ID" value="OWJ99022.1"/>
    <property type="molecule type" value="Genomic_DNA"/>
</dbReference>
<protein>
    <submittedName>
        <fullName evidence="2">Uncharacterized protein</fullName>
    </submittedName>
</protein>
<dbReference type="AlphaFoldDB" id="A0A212BZ46"/>
<sequence length="166" mass="17844">MARATRRGRPEEGWSAPGTLDLLSCETGLQAAGALRPASTVGPSGTLQTAGWRAGQGWGQEGTRQGGHPLQDGGSGGRHSSAGRRGGRFQQDLQPLVEDIMQEVDVVVVEEEQELMSLQERKENPEKQDLGHPRPRAPSDWPPLPQLPALEALAVLQVELSCVNEK</sequence>
<feature type="region of interest" description="Disordered" evidence="1">
    <location>
        <begin position="117"/>
        <end position="145"/>
    </location>
</feature>
<reference evidence="2 3" key="1">
    <citation type="journal article" date="2018" name="Mol. Genet. Genomics">
        <title>The red deer Cervus elaphus genome CerEla1.0: sequencing, annotating, genes, and chromosomes.</title>
        <authorList>
            <person name="Bana N.A."/>
            <person name="Nyiri A."/>
            <person name="Nagy J."/>
            <person name="Frank K."/>
            <person name="Nagy T."/>
            <person name="Steger V."/>
            <person name="Schiller M."/>
            <person name="Lakatos P."/>
            <person name="Sugar L."/>
            <person name="Horn P."/>
            <person name="Barta E."/>
            <person name="Orosz L."/>
        </authorList>
    </citation>
    <scope>NUCLEOTIDE SEQUENCE [LARGE SCALE GENOMIC DNA]</scope>
    <source>
        <strain evidence="2">Hungarian</strain>
    </source>
</reference>
<dbReference type="Proteomes" id="UP000242450">
    <property type="component" value="Chromosome Y"/>
</dbReference>
<name>A0A212BZ46_CEREH</name>